<keyword evidence="3" id="KW-0012">Acyltransferase</keyword>
<evidence type="ECO:0000256" key="3">
    <source>
        <dbReference type="ARBA" id="ARBA00023315"/>
    </source>
</evidence>
<dbReference type="GO" id="GO:0016746">
    <property type="term" value="F:acyltransferase activity"/>
    <property type="evidence" value="ECO:0007669"/>
    <property type="project" value="UniProtKB-KW"/>
</dbReference>
<dbReference type="Pfam" id="PF02458">
    <property type="entry name" value="Transferase"/>
    <property type="match status" value="1"/>
</dbReference>
<dbReference type="Gene3D" id="3.30.559.10">
    <property type="entry name" value="Chloramphenicol acetyltransferase-like domain"/>
    <property type="match status" value="2"/>
</dbReference>
<accession>A0AAN9RPH0</accession>
<keyword evidence="2" id="KW-0808">Transferase</keyword>
<comment type="similarity">
    <text evidence="1">Belongs to the plant acyltransferase family.</text>
</comment>
<protein>
    <recommendedName>
        <fullName evidence="6">Vinorine synthase-like</fullName>
    </recommendedName>
</protein>
<evidence type="ECO:0008006" key="6">
    <source>
        <dbReference type="Google" id="ProtNLM"/>
    </source>
</evidence>
<proteinExistence type="inferred from homology"/>
<dbReference type="InterPro" id="IPR023213">
    <property type="entry name" value="CAT-like_dom_sf"/>
</dbReference>
<reference evidence="4 5" key="1">
    <citation type="submission" date="2024-01" db="EMBL/GenBank/DDBJ databases">
        <title>The genomes of 5 underutilized Papilionoideae crops provide insights into root nodulation and disease resistanc.</title>
        <authorList>
            <person name="Jiang F."/>
        </authorList>
    </citation>
    <scope>NUCLEOTIDE SEQUENCE [LARGE SCALE GENOMIC DNA]</scope>
    <source>
        <strain evidence="4">DUOXIRENSHENG_FW03</strain>
        <tissue evidence="4">Leaves</tissue>
    </source>
</reference>
<comment type="caution">
    <text evidence="4">The sequence shown here is derived from an EMBL/GenBank/DDBJ whole genome shotgun (WGS) entry which is preliminary data.</text>
</comment>
<dbReference type="Proteomes" id="UP001386955">
    <property type="component" value="Unassembled WGS sequence"/>
</dbReference>
<sequence>MEISIKSRETIKPFLPTSNECKTHKLCLFDVFQLNTYFPLILFYGKTTNMQEFLDVSIQLKKSLSKALTIFYPLGGRRGDLFSIDCNDEGAIYMEACVNISMEEFLNPPKLELINQLLPCEPNKCHPHQEILPQLLVQVNLFKCGRIAIGLCNLHILLDAYSCSIFLKTWFAICKGSKEETSLPDFFSASTFFPPRNTFGVRGGMLNLNNQSAVEAKCTTRRFLFNAKAINDLKVMLTSNDTKPTRYQVVSSFICKHMIVACTKESCDKTRPMVALHVVDMRKRMGEPFSKGSIGNLLWPSLILLGDVKKNTNIRDLVRVLEEGLGKLTKELFLKVQNDPRFLWSDECAHLMLEGIATKNPMTLVFTSWANMGFEDMDFGRGKPLWLAQRGGTKETIPNTIVLMETKEGIEAWMTMAEEHIAILEKDMDFLQFALLNPSVSNI</sequence>
<evidence type="ECO:0000256" key="1">
    <source>
        <dbReference type="ARBA" id="ARBA00009861"/>
    </source>
</evidence>
<keyword evidence="5" id="KW-1185">Reference proteome</keyword>
<gene>
    <name evidence="4" type="ORF">VNO78_33131</name>
</gene>
<evidence type="ECO:0000256" key="2">
    <source>
        <dbReference type="ARBA" id="ARBA00022679"/>
    </source>
</evidence>
<name>A0AAN9RPH0_PSOTE</name>
<dbReference type="PANTHER" id="PTHR31623">
    <property type="entry name" value="F21J9.9"/>
    <property type="match status" value="1"/>
</dbReference>
<dbReference type="AlphaFoldDB" id="A0AAN9RPH0"/>
<evidence type="ECO:0000313" key="4">
    <source>
        <dbReference type="EMBL" id="KAK7380616.1"/>
    </source>
</evidence>
<dbReference type="PANTHER" id="PTHR31623:SF24">
    <property type="entry name" value="HXXXD-TYPE ACYL-TRANSFERASE FAMILY PROTEIN"/>
    <property type="match status" value="1"/>
</dbReference>
<dbReference type="EMBL" id="JAYMYS010000009">
    <property type="protein sequence ID" value="KAK7380616.1"/>
    <property type="molecule type" value="Genomic_DNA"/>
</dbReference>
<organism evidence="4 5">
    <name type="scientific">Psophocarpus tetragonolobus</name>
    <name type="common">Winged bean</name>
    <name type="synonym">Dolichos tetragonolobus</name>
    <dbReference type="NCBI Taxonomy" id="3891"/>
    <lineage>
        <taxon>Eukaryota</taxon>
        <taxon>Viridiplantae</taxon>
        <taxon>Streptophyta</taxon>
        <taxon>Embryophyta</taxon>
        <taxon>Tracheophyta</taxon>
        <taxon>Spermatophyta</taxon>
        <taxon>Magnoliopsida</taxon>
        <taxon>eudicotyledons</taxon>
        <taxon>Gunneridae</taxon>
        <taxon>Pentapetalae</taxon>
        <taxon>rosids</taxon>
        <taxon>fabids</taxon>
        <taxon>Fabales</taxon>
        <taxon>Fabaceae</taxon>
        <taxon>Papilionoideae</taxon>
        <taxon>50 kb inversion clade</taxon>
        <taxon>NPAAA clade</taxon>
        <taxon>indigoferoid/millettioid clade</taxon>
        <taxon>Phaseoleae</taxon>
        <taxon>Psophocarpus</taxon>
    </lineage>
</organism>
<evidence type="ECO:0000313" key="5">
    <source>
        <dbReference type="Proteomes" id="UP001386955"/>
    </source>
</evidence>